<dbReference type="AlphaFoldDB" id="A0A5J5B099"/>
<keyword evidence="6" id="KW-0653">Protein transport</keyword>
<protein>
    <recommendedName>
        <fullName evidence="8">Exportin-4</fullName>
    </recommendedName>
</protein>
<evidence type="ECO:0000256" key="8">
    <source>
        <dbReference type="ARBA" id="ARBA00040444"/>
    </source>
</evidence>
<name>A0A5J5B099_9ASTE</name>
<dbReference type="SUPFAM" id="SSF48371">
    <property type="entry name" value="ARM repeat"/>
    <property type="match status" value="1"/>
</dbReference>
<dbReference type="GO" id="GO:0005737">
    <property type="term" value="C:cytoplasm"/>
    <property type="evidence" value="ECO:0007669"/>
    <property type="project" value="UniProtKB-SubCell"/>
</dbReference>
<keyword evidence="10" id="KW-1185">Reference proteome</keyword>
<organism evidence="9 10">
    <name type="scientific">Nyssa sinensis</name>
    <dbReference type="NCBI Taxonomy" id="561372"/>
    <lineage>
        <taxon>Eukaryota</taxon>
        <taxon>Viridiplantae</taxon>
        <taxon>Streptophyta</taxon>
        <taxon>Embryophyta</taxon>
        <taxon>Tracheophyta</taxon>
        <taxon>Spermatophyta</taxon>
        <taxon>Magnoliopsida</taxon>
        <taxon>eudicotyledons</taxon>
        <taxon>Gunneridae</taxon>
        <taxon>Pentapetalae</taxon>
        <taxon>asterids</taxon>
        <taxon>Cornales</taxon>
        <taxon>Nyssaceae</taxon>
        <taxon>Nyssa</taxon>
    </lineage>
</organism>
<keyword evidence="7" id="KW-0539">Nucleus</keyword>
<evidence type="ECO:0000256" key="5">
    <source>
        <dbReference type="ARBA" id="ARBA00022490"/>
    </source>
</evidence>
<sequence>MVNSKSISRTDVMDYPFLGKTTTRLAWESTKFGITKNFDSFSYCEALPLTNQSILSVKMHQGYQNSGPPDLAQLQATMRAIELACSSIQMHVNPAAAEATILSLCQSPRPYQACQFILENSQLANARFQAAAAIRDAAIREWGFLTADDKRSLISFCLCFLMQHASSSERYVQAKVSSVAAQLMKRGWLDFMAAEKEAFFCEVKLAVTGSHGLDVQYSGINFLESLVSEFSPSTSTAMGLPREFHEQCRKSLELDYLQIFYCWAQNAALSVTNRIIESNSTIPEVNVCTVALRLMLQILNWDFQFNTNAVEGAKNGMNFFSAGVKHDSTSPKRTECILVQPGPSWRDILISSGHIEWLLSLYGTLRQKFLCEGYWVDCPIAVSARKLIVQFCSLTGFIFPSGISVFLLPAL</sequence>
<dbReference type="GO" id="GO:0005049">
    <property type="term" value="F:nuclear export signal receptor activity"/>
    <property type="evidence" value="ECO:0007669"/>
    <property type="project" value="InterPro"/>
</dbReference>
<evidence type="ECO:0000256" key="7">
    <source>
        <dbReference type="ARBA" id="ARBA00023242"/>
    </source>
</evidence>
<dbReference type="InterPro" id="IPR011989">
    <property type="entry name" value="ARM-like"/>
</dbReference>
<dbReference type="OrthoDB" id="1701549at2759"/>
<evidence type="ECO:0000256" key="2">
    <source>
        <dbReference type="ARBA" id="ARBA00004496"/>
    </source>
</evidence>
<dbReference type="EMBL" id="CM018041">
    <property type="protein sequence ID" value="KAA8534671.1"/>
    <property type="molecule type" value="Genomic_DNA"/>
</dbReference>
<gene>
    <name evidence="9" type="ORF">F0562_032188</name>
</gene>
<comment type="similarity">
    <text evidence="3">Belongs to the exportin family.</text>
</comment>
<dbReference type="InterPro" id="IPR044189">
    <property type="entry name" value="XPO4/7-like"/>
</dbReference>
<evidence type="ECO:0000256" key="3">
    <source>
        <dbReference type="ARBA" id="ARBA00009466"/>
    </source>
</evidence>
<dbReference type="Proteomes" id="UP000325577">
    <property type="component" value="Linkage Group LG18"/>
</dbReference>
<dbReference type="GO" id="GO:0005643">
    <property type="term" value="C:nuclear pore"/>
    <property type="evidence" value="ECO:0007669"/>
    <property type="project" value="TreeGrafter"/>
</dbReference>
<evidence type="ECO:0000256" key="1">
    <source>
        <dbReference type="ARBA" id="ARBA00004123"/>
    </source>
</evidence>
<accession>A0A5J5B099</accession>
<reference evidence="9 10" key="1">
    <citation type="submission" date="2019-09" db="EMBL/GenBank/DDBJ databases">
        <title>A chromosome-level genome assembly of the Chinese tupelo Nyssa sinensis.</title>
        <authorList>
            <person name="Yang X."/>
            <person name="Kang M."/>
            <person name="Yang Y."/>
            <person name="Xiong H."/>
            <person name="Wang M."/>
            <person name="Zhang Z."/>
            <person name="Wang Z."/>
            <person name="Wu H."/>
            <person name="Ma T."/>
            <person name="Liu J."/>
            <person name="Xi Z."/>
        </authorList>
    </citation>
    <scope>NUCLEOTIDE SEQUENCE [LARGE SCALE GENOMIC DNA]</scope>
    <source>
        <strain evidence="9">J267</strain>
        <tissue evidence="9">Leaf</tissue>
    </source>
</reference>
<dbReference type="PANTHER" id="PTHR12596:SF1">
    <property type="entry name" value="EXPORTIN-4"/>
    <property type="match status" value="1"/>
</dbReference>
<comment type="subcellular location">
    <subcellularLocation>
        <location evidence="2">Cytoplasm</location>
    </subcellularLocation>
    <subcellularLocation>
        <location evidence="1">Nucleus</location>
    </subcellularLocation>
</comment>
<keyword evidence="4" id="KW-0813">Transport</keyword>
<proteinExistence type="inferred from homology"/>
<dbReference type="PANTHER" id="PTHR12596">
    <property type="entry name" value="EXPORTIN 4,7-RELATED"/>
    <property type="match status" value="1"/>
</dbReference>
<dbReference type="Gene3D" id="1.25.10.10">
    <property type="entry name" value="Leucine-rich Repeat Variant"/>
    <property type="match status" value="1"/>
</dbReference>
<keyword evidence="5" id="KW-0963">Cytoplasm</keyword>
<evidence type="ECO:0000313" key="9">
    <source>
        <dbReference type="EMBL" id="KAA8534671.1"/>
    </source>
</evidence>
<evidence type="ECO:0000256" key="6">
    <source>
        <dbReference type="ARBA" id="ARBA00022927"/>
    </source>
</evidence>
<evidence type="ECO:0000256" key="4">
    <source>
        <dbReference type="ARBA" id="ARBA00022448"/>
    </source>
</evidence>
<dbReference type="InterPro" id="IPR016024">
    <property type="entry name" value="ARM-type_fold"/>
</dbReference>
<dbReference type="GO" id="GO:0006611">
    <property type="term" value="P:protein export from nucleus"/>
    <property type="evidence" value="ECO:0007669"/>
    <property type="project" value="TreeGrafter"/>
</dbReference>
<evidence type="ECO:0000313" key="10">
    <source>
        <dbReference type="Proteomes" id="UP000325577"/>
    </source>
</evidence>